<dbReference type="EMBL" id="OZ034829">
    <property type="protein sequence ID" value="CAL1686076.1"/>
    <property type="molecule type" value="Genomic_DNA"/>
</dbReference>
<accession>A0AAV2NZT5</accession>
<keyword evidence="3" id="KW-1185">Reference proteome</keyword>
<feature type="compositionally biased region" description="Polar residues" evidence="1">
    <location>
        <begin position="53"/>
        <end position="62"/>
    </location>
</feature>
<gene>
    <name evidence="2" type="ORF">LPLAT_LOCUS11446</name>
</gene>
<reference evidence="2" key="1">
    <citation type="submission" date="2024-04" db="EMBL/GenBank/DDBJ databases">
        <authorList>
            <consortium name="Molecular Ecology Group"/>
        </authorList>
    </citation>
    <scope>NUCLEOTIDE SEQUENCE</scope>
</reference>
<dbReference type="AlphaFoldDB" id="A0AAV2NZT5"/>
<feature type="region of interest" description="Disordered" evidence="1">
    <location>
        <begin position="47"/>
        <end position="68"/>
    </location>
</feature>
<sequence length="112" mass="12900">MKDATRSSAATPRESLFSRTIYKSWTRVLSAWKKKPVERVWIWSQPIEPTGTPVPTQRTSIKGPNGKGLCRVMATLQKSPKAWTRWRERERDVDEEEGGRDERTLGPFLRAS</sequence>
<evidence type="ECO:0000256" key="1">
    <source>
        <dbReference type="SAM" id="MobiDB-lite"/>
    </source>
</evidence>
<protein>
    <submittedName>
        <fullName evidence="2">Uncharacterized protein</fullName>
    </submittedName>
</protein>
<organism evidence="2 3">
    <name type="scientific">Lasius platythorax</name>
    <dbReference type="NCBI Taxonomy" id="488582"/>
    <lineage>
        <taxon>Eukaryota</taxon>
        <taxon>Metazoa</taxon>
        <taxon>Ecdysozoa</taxon>
        <taxon>Arthropoda</taxon>
        <taxon>Hexapoda</taxon>
        <taxon>Insecta</taxon>
        <taxon>Pterygota</taxon>
        <taxon>Neoptera</taxon>
        <taxon>Endopterygota</taxon>
        <taxon>Hymenoptera</taxon>
        <taxon>Apocrita</taxon>
        <taxon>Aculeata</taxon>
        <taxon>Formicoidea</taxon>
        <taxon>Formicidae</taxon>
        <taxon>Formicinae</taxon>
        <taxon>Lasius</taxon>
        <taxon>Lasius</taxon>
    </lineage>
</organism>
<evidence type="ECO:0000313" key="3">
    <source>
        <dbReference type="Proteomes" id="UP001497644"/>
    </source>
</evidence>
<proteinExistence type="predicted"/>
<evidence type="ECO:0000313" key="2">
    <source>
        <dbReference type="EMBL" id="CAL1686076.1"/>
    </source>
</evidence>
<name>A0AAV2NZT5_9HYME</name>
<dbReference type="Proteomes" id="UP001497644">
    <property type="component" value="Chromosome 6"/>
</dbReference>
<feature type="region of interest" description="Disordered" evidence="1">
    <location>
        <begin position="81"/>
        <end position="112"/>
    </location>
</feature>